<organism evidence="4 5">
    <name type="scientific">Xenorhabdus bovienii str. kraussei Quebec</name>
    <dbReference type="NCBI Taxonomy" id="1398203"/>
    <lineage>
        <taxon>Bacteria</taxon>
        <taxon>Pseudomonadati</taxon>
        <taxon>Pseudomonadota</taxon>
        <taxon>Gammaproteobacteria</taxon>
        <taxon>Enterobacterales</taxon>
        <taxon>Morganellaceae</taxon>
        <taxon>Xenorhabdus</taxon>
    </lineage>
</organism>
<evidence type="ECO:0000259" key="3">
    <source>
        <dbReference type="PROSITE" id="PS51740"/>
    </source>
</evidence>
<dbReference type="NCBIfam" id="NF040493">
    <property type="entry name" value="TA_anti_VapB"/>
    <property type="match status" value="1"/>
</dbReference>
<comment type="similarity">
    <text evidence="1">Belongs to the VapB family.</text>
</comment>
<dbReference type="InterPro" id="IPR047976">
    <property type="entry name" value="Anti_VapB2-like"/>
</dbReference>
<dbReference type="AlphaFoldDB" id="A0A077P291"/>
<keyword evidence="5" id="KW-1185">Reference proteome</keyword>
<dbReference type="InterPro" id="IPR007159">
    <property type="entry name" value="SpoVT-AbrB_dom"/>
</dbReference>
<dbReference type="SUPFAM" id="SSF89447">
    <property type="entry name" value="AbrB/MazE/MraZ-like"/>
    <property type="match status" value="1"/>
</dbReference>
<keyword evidence="2" id="KW-0238">DNA-binding</keyword>
<dbReference type="PANTHER" id="PTHR37550:SF3">
    <property type="entry name" value="ANTITOXIN VAPB1"/>
    <property type="match status" value="1"/>
</dbReference>
<protein>
    <submittedName>
        <fullName evidence="4">Putative antitoxin VapB2 (Modular protein)</fullName>
    </submittedName>
</protein>
<evidence type="ECO:0000313" key="5">
    <source>
        <dbReference type="Proteomes" id="UP000028500"/>
    </source>
</evidence>
<evidence type="ECO:0000313" key="4">
    <source>
        <dbReference type="EMBL" id="CDH18555.1"/>
    </source>
</evidence>
<dbReference type="Proteomes" id="UP000028500">
    <property type="component" value="Unassembled WGS sequence"/>
</dbReference>
<dbReference type="InterPro" id="IPR037914">
    <property type="entry name" value="SpoVT-AbrB_sf"/>
</dbReference>
<evidence type="ECO:0000256" key="1">
    <source>
        <dbReference type="ARBA" id="ARBA00007924"/>
    </source>
</evidence>
<name>A0A077P291_XENBV</name>
<gene>
    <name evidence="4" type="ORF">XBKQ1_1330008</name>
</gene>
<feature type="domain" description="SpoVT-AbrB" evidence="3">
    <location>
        <begin position="29"/>
        <end position="71"/>
    </location>
</feature>
<reference evidence="4" key="1">
    <citation type="submission" date="2013-07" db="EMBL/GenBank/DDBJ databases">
        <title>Sub-species coevolution in mutualistic symbiosis.</title>
        <authorList>
            <person name="Murfin K."/>
            <person name="Klassen J."/>
            <person name="Lee M."/>
            <person name="Forst S."/>
            <person name="Stock P."/>
            <person name="Goodrich-Blair H."/>
        </authorList>
    </citation>
    <scope>NUCLEOTIDE SEQUENCE [LARGE SCALE GENOMIC DNA]</scope>
    <source>
        <strain evidence="4">Kraussei Quebec</strain>
    </source>
</reference>
<dbReference type="PROSITE" id="PS51740">
    <property type="entry name" value="SPOVT_ABRB"/>
    <property type="match status" value="1"/>
</dbReference>
<dbReference type="InterPro" id="IPR051734">
    <property type="entry name" value="VapB_TA_antitoxins"/>
</dbReference>
<dbReference type="HOGENOM" id="CLU_162018_3_1_6"/>
<sequence length="104" mass="12116">MGLGVPLKMLYTYAIWQKFKRINTMIQQGKVFMSNRTQNVRLPADTRFPDNVKEVIVRVNGKERIISPVQNAWDSFFLSDQSVTDDFLPNRADQITSERESFDD</sequence>
<dbReference type="EMBL" id="CBSY010000039">
    <property type="protein sequence ID" value="CDH18555.1"/>
    <property type="molecule type" value="Genomic_DNA"/>
</dbReference>
<evidence type="ECO:0000256" key="2">
    <source>
        <dbReference type="PROSITE-ProRule" id="PRU01076"/>
    </source>
</evidence>
<dbReference type="PANTHER" id="PTHR37550">
    <property type="entry name" value="ANTITOXIN VAPB1"/>
    <property type="match status" value="1"/>
</dbReference>
<proteinExistence type="inferred from homology"/>
<comment type="caution">
    <text evidence="4">The sequence shown here is derived from an EMBL/GenBank/DDBJ whole genome shotgun (WGS) entry which is preliminary data.</text>
</comment>
<dbReference type="GO" id="GO:0003677">
    <property type="term" value="F:DNA binding"/>
    <property type="evidence" value="ECO:0007669"/>
    <property type="project" value="UniProtKB-UniRule"/>
</dbReference>
<dbReference type="Gene3D" id="2.10.260.10">
    <property type="match status" value="1"/>
</dbReference>
<accession>A0A077P291</accession>